<name>A0A1H0U149_9BACI</name>
<accession>A0A1H0U149</accession>
<dbReference type="RefSeq" id="WP_090853219.1">
    <property type="nucleotide sequence ID" value="NZ_FNJU01000004.1"/>
</dbReference>
<keyword evidence="2" id="KW-1185">Reference proteome</keyword>
<evidence type="ECO:0000313" key="1">
    <source>
        <dbReference type="EMBL" id="SDP60012.1"/>
    </source>
</evidence>
<dbReference type="Proteomes" id="UP000199159">
    <property type="component" value="Unassembled WGS sequence"/>
</dbReference>
<organism evidence="1 2">
    <name type="scientific">Litchfieldia salsa</name>
    <dbReference type="NCBI Taxonomy" id="930152"/>
    <lineage>
        <taxon>Bacteria</taxon>
        <taxon>Bacillati</taxon>
        <taxon>Bacillota</taxon>
        <taxon>Bacilli</taxon>
        <taxon>Bacillales</taxon>
        <taxon>Bacillaceae</taxon>
        <taxon>Litchfieldia</taxon>
    </lineage>
</organism>
<proteinExistence type="predicted"/>
<gene>
    <name evidence="1" type="ORF">SAMN05216565_10485</name>
</gene>
<dbReference type="OrthoDB" id="2908410at2"/>
<dbReference type="AlphaFoldDB" id="A0A1H0U149"/>
<protein>
    <submittedName>
        <fullName evidence="1">Uncharacterized protein</fullName>
    </submittedName>
</protein>
<reference evidence="2" key="1">
    <citation type="submission" date="2016-10" db="EMBL/GenBank/DDBJ databases">
        <authorList>
            <person name="Varghese N."/>
            <person name="Submissions S."/>
        </authorList>
    </citation>
    <scope>NUCLEOTIDE SEQUENCE [LARGE SCALE GENOMIC DNA]</scope>
    <source>
        <strain evidence="2">IBRC-M10078</strain>
    </source>
</reference>
<evidence type="ECO:0000313" key="2">
    <source>
        <dbReference type="Proteomes" id="UP000199159"/>
    </source>
</evidence>
<sequence length="62" mass="7240">MKDHEVNMIHKRIDKLAIGIGRHLETLLGQIDERFNQIESNNTKPFISIDTLPESKVYHHCD</sequence>
<dbReference type="EMBL" id="FNJU01000004">
    <property type="protein sequence ID" value="SDP60012.1"/>
    <property type="molecule type" value="Genomic_DNA"/>
</dbReference>